<dbReference type="SUPFAM" id="SSF46785">
    <property type="entry name" value="Winged helix' DNA-binding domain"/>
    <property type="match status" value="1"/>
</dbReference>
<gene>
    <name evidence="2" type="ORF">SAMN05216464_10733</name>
</gene>
<organism evidence="2 3">
    <name type="scientific">Mucilaginibacter pineti</name>
    <dbReference type="NCBI Taxonomy" id="1391627"/>
    <lineage>
        <taxon>Bacteria</taxon>
        <taxon>Pseudomonadati</taxon>
        <taxon>Bacteroidota</taxon>
        <taxon>Sphingobacteriia</taxon>
        <taxon>Sphingobacteriales</taxon>
        <taxon>Sphingobacteriaceae</taxon>
        <taxon>Mucilaginibacter</taxon>
    </lineage>
</organism>
<dbReference type="PANTHER" id="PTHR37318">
    <property type="entry name" value="BSL7504 PROTEIN"/>
    <property type="match status" value="1"/>
</dbReference>
<evidence type="ECO:0000313" key="3">
    <source>
        <dbReference type="Proteomes" id="UP000199072"/>
    </source>
</evidence>
<name>A0A1G7DLM3_9SPHI</name>
<dbReference type="InterPro" id="IPR027395">
    <property type="entry name" value="WH_DNA-bd_dom"/>
</dbReference>
<dbReference type="GO" id="GO:0003677">
    <property type="term" value="F:DNA binding"/>
    <property type="evidence" value="ECO:0007669"/>
    <property type="project" value="UniProtKB-KW"/>
</dbReference>
<evidence type="ECO:0000313" key="2">
    <source>
        <dbReference type="EMBL" id="SDE52419.1"/>
    </source>
</evidence>
<evidence type="ECO:0000259" key="1">
    <source>
        <dbReference type="Pfam" id="PF13601"/>
    </source>
</evidence>
<dbReference type="RefSeq" id="WP_091150300.1">
    <property type="nucleotide sequence ID" value="NZ_FNAI01000007.1"/>
</dbReference>
<dbReference type="OrthoDB" id="9800369at2"/>
<dbReference type="Proteomes" id="UP000199072">
    <property type="component" value="Unassembled WGS sequence"/>
</dbReference>
<accession>A0A1G7DLM3</accession>
<dbReference type="EMBL" id="FNAI01000007">
    <property type="protein sequence ID" value="SDE52419.1"/>
    <property type="molecule type" value="Genomic_DNA"/>
</dbReference>
<feature type="domain" description="Winged helix DNA-binding" evidence="1">
    <location>
        <begin position="16"/>
        <end position="95"/>
    </location>
</feature>
<dbReference type="InterPro" id="IPR036390">
    <property type="entry name" value="WH_DNA-bd_sf"/>
</dbReference>
<dbReference type="InterPro" id="IPR036388">
    <property type="entry name" value="WH-like_DNA-bd_sf"/>
</dbReference>
<keyword evidence="3" id="KW-1185">Reference proteome</keyword>
<proteinExistence type="predicted"/>
<dbReference type="Gene3D" id="1.10.10.10">
    <property type="entry name" value="Winged helix-like DNA-binding domain superfamily/Winged helix DNA-binding domain"/>
    <property type="match status" value="1"/>
</dbReference>
<keyword evidence="2" id="KW-0238">DNA-binding</keyword>
<sequence>MNISLEQFDKAFENRIRLQIMSVLVANESYDFNSLKELLDLTDGNLASHLKALEKEEYIQVQKSFIGRKPNTRYLASEKGRAAFRLHLLALESLIKQQKL</sequence>
<protein>
    <submittedName>
        <fullName evidence="2">Winged helix DNA-binding domain-containing protein</fullName>
    </submittedName>
</protein>
<dbReference type="PANTHER" id="PTHR37318:SF1">
    <property type="entry name" value="BSL7504 PROTEIN"/>
    <property type="match status" value="1"/>
</dbReference>
<dbReference type="AlphaFoldDB" id="A0A1G7DLM3"/>
<reference evidence="2 3" key="1">
    <citation type="submission" date="2016-10" db="EMBL/GenBank/DDBJ databases">
        <authorList>
            <person name="de Groot N.N."/>
        </authorList>
    </citation>
    <scope>NUCLEOTIDE SEQUENCE [LARGE SCALE GENOMIC DNA]</scope>
    <source>
        <strain evidence="2 3">47C3B</strain>
    </source>
</reference>
<dbReference type="STRING" id="1391627.SAMN05216464_10733"/>
<dbReference type="Pfam" id="PF13601">
    <property type="entry name" value="HTH_34"/>
    <property type="match status" value="1"/>
</dbReference>